<dbReference type="Gene3D" id="1.10.260.40">
    <property type="entry name" value="lambda repressor-like DNA-binding domains"/>
    <property type="match status" value="1"/>
</dbReference>
<keyword evidence="7" id="KW-1185">Reference proteome</keyword>
<dbReference type="InterPro" id="IPR000843">
    <property type="entry name" value="HTH_LacI"/>
</dbReference>
<keyword evidence="3" id="KW-0238">DNA-binding</keyword>
<evidence type="ECO:0000256" key="1">
    <source>
        <dbReference type="ARBA" id="ARBA00022491"/>
    </source>
</evidence>
<evidence type="ECO:0000256" key="3">
    <source>
        <dbReference type="ARBA" id="ARBA00023125"/>
    </source>
</evidence>
<evidence type="ECO:0000256" key="4">
    <source>
        <dbReference type="ARBA" id="ARBA00023163"/>
    </source>
</evidence>
<dbReference type="SMART" id="SM00354">
    <property type="entry name" value="HTH_LACI"/>
    <property type="match status" value="1"/>
</dbReference>
<dbReference type="Gene3D" id="3.40.50.2300">
    <property type="match status" value="2"/>
</dbReference>
<dbReference type="CDD" id="cd01392">
    <property type="entry name" value="HTH_LacI"/>
    <property type="match status" value="1"/>
</dbReference>
<dbReference type="InterPro" id="IPR010982">
    <property type="entry name" value="Lambda_DNA-bd_dom_sf"/>
</dbReference>
<dbReference type="PANTHER" id="PTHR30146:SF148">
    <property type="entry name" value="HTH-TYPE TRANSCRIPTIONAL REPRESSOR PURR-RELATED"/>
    <property type="match status" value="1"/>
</dbReference>
<gene>
    <name evidence="6" type="ORF">IV59_GL000338</name>
</gene>
<evidence type="ECO:0000313" key="6">
    <source>
        <dbReference type="EMBL" id="KRO09870.1"/>
    </source>
</evidence>
<dbReference type="SUPFAM" id="SSF47413">
    <property type="entry name" value="lambda repressor-like DNA-binding domains"/>
    <property type="match status" value="1"/>
</dbReference>
<evidence type="ECO:0000259" key="5">
    <source>
        <dbReference type="PROSITE" id="PS50932"/>
    </source>
</evidence>
<keyword evidence="4" id="KW-0804">Transcription</keyword>
<dbReference type="CDD" id="cd06267">
    <property type="entry name" value="PBP1_LacI_sugar_binding-like"/>
    <property type="match status" value="1"/>
</dbReference>
<protein>
    <submittedName>
        <fullName evidence="6">Catabolite control protein A</fullName>
    </submittedName>
</protein>
<accession>A0ABR5Q5H6</accession>
<dbReference type="PANTHER" id="PTHR30146">
    <property type="entry name" value="LACI-RELATED TRANSCRIPTIONAL REPRESSOR"/>
    <property type="match status" value="1"/>
</dbReference>
<dbReference type="Proteomes" id="UP000051884">
    <property type="component" value="Unassembled WGS sequence"/>
</dbReference>
<dbReference type="InterPro" id="IPR028082">
    <property type="entry name" value="Peripla_BP_I"/>
</dbReference>
<keyword evidence="1" id="KW-0678">Repressor</keyword>
<dbReference type="EMBL" id="JQCH01000011">
    <property type="protein sequence ID" value="KRO09870.1"/>
    <property type="molecule type" value="Genomic_DNA"/>
</dbReference>
<dbReference type="Pfam" id="PF13377">
    <property type="entry name" value="Peripla_BP_3"/>
    <property type="match status" value="1"/>
</dbReference>
<dbReference type="InterPro" id="IPR046335">
    <property type="entry name" value="LacI/GalR-like_sensor"/>
</dbReference>
<dbReference type="SUPFAM" id="SSF53822">
    <property type="entry name" value="Periplasmic binding protein-like I"/>
    <property type="match status" value="1"/>
</dbReference>
<sequence length="309" mass="34293">MNDSVAVKMETKQRIRAIADELGYVPNLNAKGLANQHSYLIGVFFSNLEIGTSSSFLAEVIDEINKNIPSEYSVSINSINKDTAQVLQKFDGVLIVSQSNSDDHFIDQMVQRKLPLVVLNREIERSDVSNLAADEYIGAKNITEYAIRLGHTRFGFIKGLSGFASTDQRQNGFYDALDEHQLNIDPDFVKEGNYLPKSGYAAMRAILAGSTRPTCVFCANDDMTIGAIRACSDLGYRVPEDISIFGYDDMRYSKYLIPALTTVHKPTGLIAERGIKLLTQMLASDEEIAPIKEVIDPTPIVRNSVQDLR</sequence>
<evidence type="ECO:0000256" key="2">
    <source>
        <dbReference type="ARBA" id="ARBA00023015"/>
    </source>
</evidence>
<dbReference type="PROSITE" id="PS50932">
    <property type="entry name" value="HTH_LACI_2"/>
    <property type="match status" value="1"/>
</dbReference>
<comment type="caution">
    <text evidence="6">The sequence shown here is derived from an EMBL/GenBank/DDBJ whole genome shotgun (WGS) entry which is preliminary data.</text>
</comment>
<proteinExistence type="predicted"/>
<feature type="domain" description="HTH lacI-type" evidence="5">
    <location>
        <begin position="1"/>
        <end position="35"/>
    </location>
</feature>
<organism evidence="6 7">
    <name type="scientific">Paucilactobacillus hokkaidonensis</name>
    <dbReference type="NCBI Taxonomy" id="1193095"/>
    <lineage>
        <taxon>Bacteria</taxon>
        <taxon>Bacillati</taxon>
        <taxon>Bacillota</taxon>
        <taxon>Bacilli</taxon>
        <taxon>Lactobacillales</taxon>
        <taxon>Lactobacillaceae</taxon>
        <taxon>Paucilactobacillus</taxon>
    </lineage>
</organism>
<name>A0ABR5Q5H6_9LACO</name>
<evidence type="ECO:0000313" key="7">
    <source>
        <dbReference type="Proteomes" id="UP000051884"/>
    </source>
</evidence>
<reference evidence="6 7" key="1">
    <citation type="journal article" date="2015" name="Genome Announc.">
        <title>Expanding the biotechnology potential of lactobacilli through comparative genomics of 213 strains and associated genera.</title>
        <authorList>
            <person name="Sun Z."/>
            <person name="Harris H.M."/>
            <person name="McCann A."/>
            <person name="Guo C."/>
            <person name="Argimon S."/>
            <person name="Zhang W."/>
            <person name="Yang X."/>
            <person name="Jeffery I.B."/>
            <person name="Cooney J.C."/>
            <person name="Kagawa T.F."/>
            <person name="Liu W."/>
            <person name="Song Y."/>
            <person name="Salvetti E."/>
            <person name="Wrobel A."/>
            <person name="Rasinkangas P."/>
            <person name="Parkhill J."/>
            <person name="Rea M.C."/>
            <person name="O'Sullivan O."/>
            <person name="Ritari J."/>
            <person name="Douillard F.P."/>
            <person name="Paul Ross R."/>
            <person name="Yang R."/>
            <person name="Briner A.E."/>
            <person name="Felis G.E."/>
            <person name="de Vos W.M."/>
            <person name="Barrangou R."/>
            <person name="Klaenhammer T.R."/>
            <person name="Caufield P.W."/>
            <person name="Cui Y."/>
            <person name="Zhang H."/>
            <person name="O'Toole P.W."/>
        </authorList>
    </citation>
    <scope>NUCLEOTIDE SEQUENCE [LARGE SCALE GENOMIC DNA]</scope>
    <source>
        <strain evidence="6 7">DSM 26202</strain>
    </source>
</reference>
<keyword evidence="2" id="KW-0805">Transcription regulation</keyword>